<organism evidence="2 3">
    <name type="scientific">Chitinophaga qingshengii</name>
    <dbReference type="NCBI Taxonomy" id="1569794"/>
    <lineage>
        <taxon>Bacteria</taxon>
        <taxon>Pseudomonadati</taxon>
        <taxon>Bacteroidota</taxon>
        <taxon>Chitinophagia</taxon>
        <taxon>Chitinophagales</taxon>
        <taxon>Chitinophagaceae</taxon>
        <taxon>Chitinophaga</taxon>
    </lineage>
</organism>
<dbReference type="PANTHER" id="PTHR20883">
    <property type="entry name" value="PHYTANOYL-COA DIOXYGENASE DOMAIN CONTAINING 1"/>
    <property type="match status" value="1"/>
</dbReference>
<keyword evidence="2" id="KW-0560">Oxidoreductase</keyword>
<proteinExistence type="predicted"/>
<dbReference type="SUPFAM" id="SSF51197">
    <property type="entry name" value="Clavaminate synthase-like"/>
    <property type="match status" value="1"/>
</dbReference>
<comment type="cofactor">
    <cofactor evidence="1">
        <name>Fe(2+)</name>
        <dbReference type="ChEBI" id="CHEBI:29033"/>
    </cofactor>
</comment>
<comment type="caution">
    <text evidence="2">The sequence shown here is derived from an EMBL/GenBank/DDBJ whole genome shotgun (WGS) entry which is preliminary data.</text>
</comment>
<reference evidence="2 3" key="1">
    <citation type="submission" date="2020-09" db="EMBL/GenBank/DDBJ databases">
        <title>Genome sequences of type strains of Chitinophaga qingshengii and Chitinophaga varians.</title>
        <authorList>
            <person name="Kittiwongwattana C."/>
        </authorList>
    </citation>
    <scope>NUCLEOTIDE SEQUENCE [LARGE SCALE GENOMIC DNA]</scope>
    <source>
        <strain evidence="2 3">JCM 30026</strain>
    </source>
</reference>
<keyword evidence="2" id="KW-0223">Dioxygenase</keyword>
<dbReference type="EMBL" id="JACVFC010000001">
    <property type="protein sequence ID" value="MBC9929371.1"/>
    <property type="molecule type" value="Genomic_DNA"/>
</dbReference>
<dbReference type="GO" id="GO:0051213">
    <property type="term" value="F:dioxygenase activity"/>
    <property type="evidence" value="ECO:0007669"/>
    <property type="project" value="UniProtKB-KW"/>
</dbReference>
<evidence type="ECO:0000313" key="3">
    <source>
        <dbReference type="Proteomes" id="UP000659124"/>
    </source>
</evidence>
<dbReference type="Pfam" id="PF05721">
    <property type="entry name" value="PhyH"/>
    <property type="match status" value="1"/>
</dbReference>
<evidence type="ECO:0000313" key="2">
    <source>
        <dbReference type="EMBL" id="MBC9929371.1"/>
    </source>
</evidence>
<gene>
    <name evidence="2" type="ORF">ICL07_03235</name>
</gene>
<sequence length="243" mass="27334">MENMEQHRQELATQGYTVLENIFSGAEVQRMLQLITSSADTSQAVFRKTADLFAIRQFLQAVPGVKALIFTTALQHIIHTFFGEDYVPVKSIYFDKPGQSNWFVAWHQDLTISVKDRVEAEGFGNWIVKQDQYTVQPPLSLLENIYTIRLHLDDTDAQNGALKVIPGSHLQGIVRPDTLSLEETPDVTCSVKSGGIMIMRPLLMHASSRSTSGANRRVVHMEFSNRSLPGGLAWAERCDLRIF</sequence>
<evidence type="ECO:0000256" key="1">
    <source>
        <dbReference type="ARBA" id="ARBA00001954"/>
    </source>
</evidence>
<keyword evidence="3" id="KW-1185">Reference proteome</keyword>
<dbReference type="InterPro" id="IPR008775">
    <property type="entry name" value="Phytyl_CoA_dOase-like"/>
</dbReference>
<name>A0ABR7TG36_9BACT</name>
<accession>A0ABR7TG36</accession>
<dbReference type="Proteomes" id="UP000659124">
    <property type="component" value="Unassembled WGS sequence"/>
</dbReference>
<dbReference type="Gene3D" id="2.60.120.620">
    <property type="entry name" value="q2cbj1_9rhob like domain"/>
    <property type="match status" value="1"/>
</dbReference>
<dbReference type="PANTHER" id="PTHR20883:SF48">
    <property type="entry name" value="ECTOINE DIOXYGENASE"/>
    <property type="match status" value="1"/>
</dbReference>
<protein>
    <submittedName>
        <fullName evidence="2">Phytanoyl-CoA dioxygenase family protein</fullName>
    </submittedName>
</protein>